<dbReference type="Proteomes" id="UP000029914">
    <property type="component" value="Chromosome"/>
</dbReference>
<keyword evidence="2 5" id="KW-0812">Transmembrane</keyword>
<keyword evidence="8" id="KW-1185">Reference proteome</keyword>
<organism evidence="7 8">
    <name type="scientific">Corynebacterium doosanense CAU 212 = DSM 45436</name>
    <dbReference type="NCBI Taxonomy" id="558173"/>
    <lineage>
        <taxon>Bacteria</taxon>
        <taxon>Bacillati</taxon>
        <taxon>Actinomycetota</taxon>
        <taxon>Actinomycetes</taxon>
        <taxon>Mycobacteriales</taxon>
        <taxon>Corynebacteriaceae</taxon>
        <taxon>Corynebacterium</taxon>
    </lineage>
</organism>
<feature type="transmembrane region" description="Helical" evidence="5">
    <location>
        <begin position="149"/>
        <end position="167"/>
    </location>
</feature>
<comment type="subcellular location">
    <subcellularLocation>
        <location evidence="1">Cell membrane</location>
        <topology evidence="1">Multi-pass membrane protein</topology>
    </subcellularLocation>
</comment>
<dbReference type="AlphaFoldDB" id="A0A097IEQ2"/>
<dbReference type="InterPro" id="IPR020846">
    <property type="entry name" value="MFS_dom"/>
</dbReference>
<name>A0A097IEQ2_9CORY</name>
<feature type="transmembrane region" description="Helical" evidence="5">
    <location>
        <begin position="80"/>
        <end position="101"/>
    </location>
</feature>
<feature type="transmembrane region" description="Helical" evidence="5">
    <location>
        <begin position="173"/>
        <end position="197"/>
    </location>
</feature>
<dbReference type="InterPro" id="IPR052528">
    <property type="entry name" value="Sugar_transport-like"/>
</dbReference>
<dbReference type="eggNOG" id="COG2814">
    <property type="taxonomic scope" value="Bacteria"/>
</dbReference>
<evidence type="ECO:0000313" key="7">
    <source>
        <dbReference type="EMBL" id="AIT60622.1"/>
    </source>
</evidence>
<proteinExistence type="predicted"/>
<dbReference type="KEGG" id="cdo:CDOO_04660"/>
<feature type="transmembrane region" description="Helical" evidence="5">
    <location>
        <begin position="376"/>
        <end position="395"/>
    </location>
</feature>
<keyword evidence="3 5" id="KW-1133">Transmembrane helix</keyword>
<dbReference type="InterPro" id="IPR036259">
    <property type="entry name" value="MFS_trans_sf"/>
</dbReference>
<evidence type="ECO:0000256" key="4">
    <source>
        <dbReference type="ARBA" id="ARBA00023136"/>
    </source>
</evidence>
<feature type="transmembrane region" description="Helical" evidence="5">
    <location>
        <begin position="34"/>
        <end position="53"/>
    </location>
</feature>
<feature type="transmembrane region" description="Helical" evidence="5">
    <location>
        <begin position="287"/>
        <end position="305"/>
    </location>
</feature>
<feature type="transmembrane region" description="Helical" evidence="5">
    <location>
        <begin position="351"/>
        <end position="370"/>
    </location>
</feature>
<accession>A0A097IEQ2</accession>
<dbReference type="STRING" id="558173.CDOO_04660"/>
<feature type="transmembrane region" description="Helical" evidence="5">
    <location>
        <begin position="107"/>
        <end position="128"/>
    </location>
</feature>
<dbReference type="PANTHER" id="PTHR23526">
    <property type="entry name" value="INTEGRAL MEMBRANE TRANSPORT PROTEIN-RELATED"/>
    <property type="match status" value="1"/>
</dbReference>
<dbReference type="InterPro" id="IPR011701">
    <property type="entry name" value="MFS"/>
</dbReference>
<dbReference type="HOGENOM" id="CLU_051156_0_0_11"/>
<evidence type="ECO:0000259" key="6">
    <source>
        <dbReference type="PROSITE" id="PS50850"/>
    </source>
</evidence>
<feature type="transmembrane region" description="Helical" evidence="5">
    <location>
        <begin position="228"/>
        <end position="249"/>
    </location>
</feature>
<dbReference type="Gene3D" id="1.20.1250.20">
    <property type="entry name" value="MFS general substrate transporter like domains"/>
    <property type="match status" value="1"/>
</dbReference>
<gene>
    <name evidence="7" type="ORF">CDOO_04660</name>
</gene>
<evidence type="ECO:0000256" key="5">
    <source>
        <dbReference type="SAM" id="Phobius"/>
    </source>
</evidence>
<protein>
    <submittedName>
        <fullName evidence="7">MFS transporter</fullName>
    </submittedName>
</protein>
<dbReference type="PROSITE" id="PS50850">
    <property type="entry name" value="MFS"/>
    <property type="match status" value="1"/>
</dbReference>
<evidence type="ECO:0000256" key="2">
    <source>
        <dbReference type="ARBA" id="ARBA00022692"/>
    </source>
</evidence>
<dbReference type="GO" id="GO:0005886">
    <property type="term" value="C:plasma membrane"/>
    <property type="evidence" value="ECO:0007669"/>
    <property type="project" value="UniProtKB-SubCell"/>
</dbReference>
<dbReference type="PANTHER" id="PTHR23526:SF1">
    <property type="entry name" value="MAJOR FACILITATOR SUPERFAMILY MFS_1"/>
    <property type="match status" value="1"/>
</dbReference>
<feature type="transmembrane region" description="Helical" evidence="5">
    <location>
        <begin position="311"/>
        <end position="330"/>
    </location>
</feature>
<evidence type="ECO:0000256" key="1">
    <source>
        <dbReference type="ARBA" id="ARBA00004651"/>
    </source>
</evidence>
<dbReference type="RefSeq" id="WP_018021861.1">
    <property type="nucleotide sequence ID" value="NZ_AQUX01000004.1"/>
</dbReference>
<reference evidence="7 8" key="1">
    <citation type="submission" date="2013-09" db="EMBL/GenBank/DDBJ databases">
        <title>Complete genome sequence of Corynebacterium doosanense CAU 212(T) (=DSM 45436(T)), isolated from activated sludge.</title>
        <authorList>
            <person name="Schaffert L."/>
            <person name="Albersmeier A."/>
            <person name="Kalinowski J."/>
            <person name="Ruckert C."/>
        </authorList>
    </citation>
    <scope>NUCLEOTIDE SEQUENCE [LARGE SCALE GENOMIC DNA]</scope>
    <source>
        <strain evidence="7 8">CAU 212</strain>
    </source>
</reference>
<keyword evidence="4 5" id="KW-0472">Membrane</keyword>
<sequence>MNPPQPHETRNGRLFVLANGLQGVGDEFVSAKTVLPWILSSAGVPAFFSALLVPVRESGSMLPQAALASWVVTRRSRKRVWIIGALGQAAAAAAIAVSALLLRGVALGAAVIVALTVLALFRALASIASKDVQGRTISKGHRGRIQGRATALTGGVALAAGLGLSMVSDLPQWARAALLFTGAGAWAVGAASFTGIVEPESATTEQDSSWWSETWSLFTDDAPFRRFVLVRSLMLVSALSTSFIVLLSQELGHDLTGLGLFVVASAAASLVGGQISGIWSDRSSKQVMSVGAAVASLVIVAVVALAPSVPWTLPLGFFLIQLAHTAIRVARKTYVVDMAEDDQRTRYTGAANTFMGMILLVTGVISGAIASFGASAALIFLAAVGFAGVLGASRLPEVSARQ</sequence>
<dbReference type="GO" id="GO:0022857">
    <property type="term" value="F:transmembrane transporter activity"/>
    <property type="evidence" value="ECO:0007669"/>
    <property type="project" value="InterPro"/>
</dbReference>
<feature type="transmembrane region" description="Helical" evidence="5">
    <location>
        <begin position="255"/>
        <end position="275"/>
    </location>
</feature>
<evidence type="ECO:0000256" key="3">
    <source>
        <dbReference type="ARBA" id="ARBA00022989"/>
    </source>
</evidence>
<feature type="domain" description="Major facilitator superfamily (MFS) profile" evidence="6">
    <location>
        <begin position="218"/>
        <end position="402"/>
    </location>
</feature>
<dbReference type="OrthoDB" id="1117124at2"/>
<evidence type="ECO:0000313" key="8">
    <source>
        <dbReference type="Proteomes" id="UP000029914"/>
    </source>
</evidence>
<dbReference type="SUPFAM" id="SSF103473">
    <property type="entry name" value="MFS general substrate transporter"/>
    <property type="match status" value="1"/>
</dbReference>
<dbReference type="Pfam" id="PF07690">
    <property type="entry name" value="MFS_1"/>
    <property type="match status" value="1"/>
</dbReference>
<dbReference type="EMBL" id="CP006764">
    <property type="protein sequence ID" value="AIT60622.1"/>
    <property type="molecule type" value="Genomic_DNA"/>
</dbReference>